<evidence type="ECO:0000313" key="11">
    <source>
        <dbReference type="EMBL" id="CAD8697280.1"/>
    </source>
</evidence>
<dbReference type="SMART" id="SM00470">
    <property type="entry name" value="ParB"/>
    <property type="match status" value="1"/>
</dbReference>
<dbReference type="GO" id="GO:0005524">
    <property type="term" value="F:ATP binding"/>
    <property type="evidence" value="ECO:0007669"/>
    <property type="project" value="UniProtKB-KW"/>
</dbReference>
<dbReference type="InterPro" id="IPR016692">
    <property type="entry name" value="Sulfiredoxin"/>
</dbReference>
<gene>
    <name evidence="11" type="ORF">CLEI1391_LOCUS21467</name>
</gene>
<dbReference type="PANTHER" id="PTHR21348:SF2">
    <property type="entry name" value="SULFIREDOXIN-1"/>
    <property type="match status" value="1"/>
</dbReference>
<keyword evidence="5" id="KW-0049">Antioxidant</keyword>
<dbReference type="InterPro" id="IPR003115">
    <property type="entry name" value="ParB_N"/>
</dbReference>
<evidence type="ECO:0000256" key="4">
    <source>
        <dbReference type="ARBA" id="ARBA00022840"/>
    </source>
</evidence>
<evidence type="ECO:0000259" key="10">
    <source>
        <dbReference type="SMART" id="SM00470"/>
    </source>
</evidence>
<dbReference type="GO" id="GO:0034599">
    <property type="term" value="P:cellular response to oxidative stress"/>
    <property type="evidence" value="ECO:0007669"/>
    <property type="project" value="TreeGrafter"/>
</dbReference>
<dbReference type="GO" id="GO:0005737">
    <property type="term" value="C:cytoplasm"/>
    <property type="evidence" value="ECO:0007669"/>
    <property type="project" value="TreeGrafter"/>
</dbReference>
<dbReference type="PANTHER" id="PTHR21348">
    <property type="match status" value="1"/>
</dbReference>
<protein>
    <recommendedName>
        <fullName evidence="2">sulfiredoxin</fullName>
        <ecNumber evidence="2">1.8.98.2</ecNumber>
    </recommendedName>
</protein>
<evidence type="ECO:0000256" key="5">
    <source>
        <dbReference type="ARBA" id="ARBA00022862"/>
    </source>
</evidence>
<proteinExistence type="inferred from homology"/>
<sequence length="169" mass="18504">MGDYYLLADILISAVNCVLSQVGIMAATTSSQPVQGDGLPRSIFVEEGAEVHDVPISVIRRPIPSVLDENKVCNFVQHIQAGDELTPIEVMWVEHPPGSHYYFATGGCHRWEAHQRLKSETIPARLIKVTPETLNLYMGASSPFYHLGREQASTQQASASAEQATASQQ</sequence>
<comment type="similarity">
    <text evidence="1">Belongs to the sulfiredoxin family.</text>
</comment>
<evidence type="ECO:0000256" key="3">
    <source>
        <dbReference type="ARBA" id="ARBA00022741"/>
    </source>
</evidence>
<dbReference type="CDD" id="cd16395">
    <property type="entry name" value="Srx"/>
    <property type="match status" value="1"/>
</dbReference>
<keyword evidence="4" id="KW-0067">ATP-binding</keyword>
<dbReference type="EMBL" id="HBFB01038102">
    <property type="protein sequence ID" value="CAD8697280.1"/>
    <property type="molecule type" value="Transcribed_RNA"/>
</dbReference>
<evidence type="ECO:0000256" key="7">
    <source>
        <dbReference type="ARBA" id="ARBA00023157"/>
    </source>
</evidence>
<dbReference type="Pfam" id="PF02195">
    <property type="entry name" value="ParB_N"/>
    <property type="match status" value="1"/>
</dbReference>
<dbReference type="Gene3D" id="3.90.1530.10">
    <property type="entry name" value="Conserved hypothetical protein from pyrococcus furiosus pfu- 392566-001, ParB domain"/>
    <property type="match status" value="1"/>
</dbReference>
<evidence type="ECO:0000256" key="6">
    <source>
        <dbReference type="ARBA" id="ARBA00023002"/>
    </source>
</evidence>
<keyword evidence="7" id="KW-1015">Disulfide bond</keyword>
<name>A0A7S0S7X9_9CHLO</name>
<dbReference type="GO" id="GO:0032542">
    <property type="term" value="F:sulfiredoxin activity"/>
    <property type="evidence" value="ECO:0007669"/>
    <property type="project" value="UniProtKB-EC"/>
</dbReference>
<keyword evidence="6" id="KW-0560">Oxidoreductase</keyword>
<reference evidence="11" key="1">
    <citation type="submission" date="2021-01" db="EMBL/GenBank/DDBJ databases">
        <authorList>
            <person name="Corre E."/>
            <person name="Pelletier E."/>
            <person name="Niang G."/>
            <person name="Scheremetjew M."/>
            <person name="Finn R."/>
            <person name="Kale V."/>
            <person name="Holt S."/>
            <person name="Cochrane G."/>
            <person name="Meng A."/>
            <person name="Brown T."/>
            <person name="Cohen L."/>
        </authorList>
    </citation>
    <scope>NUCLEOTIDE SEQUENCE</scope>
    <source>
        <strain evidence="11">SAG 11-49</strain>
    </source>
</reference>
<feature type="domain" description="ParB-like N-terminal" evidence="10">
    <location>
        <begin position="52"/>
        <end position="144"/>
    </location>
</feature>
<evidence type="ECO:0000256" key="1">
    <source>
        <dbReference type="ARBA" id="ARBA00009609"/>
    </source>
</evidence>
<evidence type="ECO:0000256" key="8">
    <source>
        <dbReference type="ARBA" id="ARBA00047514"/>
    </source>
</evidence>
<evidence type="ECO:0000256" key="2">
    <source>
        <dbReference type="ARBA" id="ARBA00013055"/>
    </source>
</evidence>
<dbReference type="InterPro" id="IPR036086">
    <property type="entry name" value="ParB/Sulfiredoxin_sf"/>
</dbReference>
<dbReference type="AlphaFoldDB" id="A0A7S0S7X9"/>
<keyword evidence="3" id="KW-0547">Nucleotide-binding</keyword>
<feature type="region of interest" description="Disordered" evidence="9">
    <location>
        <begin position="150"/>
        <end position="169"/>
    </location>
</feature>
<dbReference type="EC" id="1.8.98.2" evidence="2"/>
<accession>A0A7S0S7X9</accession>
<comment type="catalytic activity">
    <reaction evidence="8">
        <text>S-hydroxy-S-oxy-L-cysteinyl-[peroxiredoxin] + [protein]-dithiol + ATP = S-hydroxy-L-cysteinyl-[peroxiredoxin] + [protein]-disulfide + ADP + phosphate</text>
        <dbReference type="Rhea" id="RHEA:17545"/>
        <dbReference type="Rhea" id="RHEA-COMP:10593"/>
        <dbReference type="Rhea" id="RHEA-COMP:10594"/>
        <dbReference type="Rhea" id="RHEA-COMP:13681"/>
        <dbReference type="Rhea" id="RHEA-COMP:17976"/>
        <dbReference type="ChEBI" id="CHEBI:29950"/>
        <dbReference type="ChEBI" id="CHEBI:30616"/>
        <dbReference type="ChEBI" id="CHEBI:43474"/>
        <dbReference type="ChEBI" id="CHEBI:50058"/>
        <dbReference type="ChEBI" id="CHEBI:61973"/>
        <dbReference type="ChEBI" id="CHEBI:61974"/>
        <dbReference type="ChEBI" id="CHEBI:456216"/>
        <dbReference type="EC" id="1.8.98.2"/>
    </reaction>
</comment>
<organism evidence="11">
    <name type="scientific">Chlamydomonas leiostraca</name>
    <dbReference type="NCBI Taxonomy" id="1034604"/>
    <lineage>
        <taxon>Eukaryota</taxon>
        <taxon>Viridiplantae</taxon>
        <taxon>Chlorophyta</taxon>
        <taxon>core chlorophytes</taxon>
        <taxon>Chlorophyceae</taxon>
        <taxon>CS clade</taxon>
        <taxon>Chlamydomonadales</taxon>
        <taxon>Chlamydomonadaceae</taxon>
        <taxon>Chlamydomonas</taxon>
    </lineage>
</organism>
<evidence type="ECO:0000256" key="9">
    <source>
        <dbReference type="SAM" id="MobiDB-lite"/>
    </source>
</evidence>
<dbReference type="SUPFAM" id="SSF110849">
    <property type="entry name" value="ParB/Sulfiredoxin"/>
    <property type="match status" value="1"/>
</dbReference>